<evidence type="ECO:0000313" key="2">
    <source>
        <dbReference type="EMBL" id="SIS84910.1"/>
    </source>
</evidence>
<gene>
    <name evidence="2" type="ORF">SAMN05421761_10646</name>
</gene>
<protein>
    <recommendedName>
        <fullName evidence="4">Outer membrane protein beta-barrel domain-containing protein</fullName>
    </recommendedName>
</protein>
<evidence type="ECO:0008006" key="4">
    <source>
        <dbReference type="Google" id="ProtNLM"/>
    </source>
</evidence>
<feature type="signal peptide" evidence="1">
    <location>
        <begin position="1"/>
        <end position="19"/>
    </location>
</feature>
<dbReference type="STRING" id="529505.SAMN05421761_10646"/>
<proteinExistence type="predicted"/>
<dbReference type="RefSeq" id="WP_076500536.1">
    <property type="nucleotide sequence ID" value="NZ_FTOP01000006.1"/>
</dbReference>
<organism evidence="2 3">
    <name type="scientific">Belliella pelovolcani</name>
    <dbReference type="NCBI Taxonomy" id="529505"/>
    <lineage>
        <taxon>Bacteria</taxon>
        <taxon>Pseudomonadati</taxon>
        <taxon>Bacteroidota</taxon>
        <taxon>Cytophagia</taxon>
        <taxon>Cytophagales</taxon>
        <taxon>Cyclobacteriaceae</taxon>
        <taxon>Belliella</taxon>
    </lineage>
</organism>
<dbReference type="AlphaFoldDB" id="A0A1N7MFV4"/>
<accession>A0A1N7MFV4</accession>
<dbReference type="EMBL" id="FTOP01000006">
    <property type="protein sequence ID" value="SIS84910.1"/>
    <property type="molecule type" value="Genomic_DNA"/>
</dbReference>
<dbReference type="Proteomes" id="UP000186026">
    <property type="component" value="Unassembled WGS sequence"/>
</dbReference>
<sequence length="260" mass="29409">MARLIIFVILVSFSNNAFAQKDKTNAGRFEISVGSGALIPVGKFASTSTTGFEQTVFAIQGDTQYDIQYFSKRNHGHARRGGDINLEVNFLAGRFWVHGLSFGQSSNAIRIESANKYFGSNQFPMEVNFHEKYEVQNLAYLIGYRFILTNSVEFRPFQKIGFSRLTFPFYILESINSPGTTLIHDRDRPKSNSLYLESGLLASISLSKKFDLGFNLSYRFADFDYIMYKRVVPGGSTTLIVPDQVNLRAIMTGFRLAYKL</sequence>
<evidence type="ECO:0000256" key="1">
    <source>
        <dbReference type="SAM" id="SignalP"/>
    </source>
</evidence>
<keyword evidence="3" id="KW-1185">Reference proteome</keyword>
<reference evidence="3" key="1">
    <citation type="submission" date="2017-01" db="EMBL/GenBank/DDBJ databases">
        <authorList>
            <person name="Varghese N."/>
            <person name="Submissions S."/>
        </authorList>
    </citation>
    <scope>NUCLEOTIDE SEQUENCE [LARGE SCALE GENOMIC DNA]</scope>
    <source>
        <strain evidence="3">DSM 46698</strain>
    </source>
</reference>
<name>A0A1N7MFV4_9BACT</name>
<keyword evidence="1" id="KW-0732">Signal</keyword>
<dbReference type="OrthoDB" id="838475at2"/>
<evidence type="ECO:0000313" key="3">
    <source>
        <dbReference type="Proteomes" id="UP000186026"/>
    </source>
</evidence>
<feature type="chain" id="PRO_5012862603" description="Outer membrane protein beta-barrel domain-containing protein" evidence="1">
    <location>
        <begin position="20"/>
        <end position="260"/>
    </location>
</feature>